<accession>A0ABT3GIQ6</accession>
<feature type="transmembrane region" description="Helical" evidence="1">
    <location>
        <begin position="19"/>
        <end position="41"/>
    </location>
</feature>
<proteinExistence type="predicted"/>
<dbReference type="Proteomes" id="UP001320876">
    <property type="component" value="Unassembled WGS sequence"/>
</dbReference>
<dbReference type="RefSeq" id="WP_264487476.1">
    <property type="nucleotide sequence ID" value="NZ_JAPDDT010000004.1"/>
</dbReference>
<name>A0ABT3GIQ6_9BACT</name>
<keyword evidence="3" id="KW-1185">Reference proteome</keyword>
<gene>
    <name evidence="2" type="ORF">OKA05_12470</name>
</gene>
<sequence length="54" mass="5920">MNTTPSTEPRAGFFVRHPWLFVCFAFALLCGAWSALIVVAIKQAPQVVETTPAK</sequence>
<protein>
    <submittedName>
        <fullName evidence="2">Uncharacterized protein</fullName>
    </submittedName>
</protein>
<evidence type="ECO:0000313" key="3">
    <source>
        <dbReference type="Proteomes" id="UP001320876"/>
    </source>
</evidence>
<keyword evidence="1" id="KW-0472">Membrane</keyword>
<comment type="caution">
    <text evidence="2">The sequence shown here is derived from an EMBL/GenBank/DDBJ whole genome shotgun (WGS) entry which is preliminary data.</text>
</comment>
<keyword evidence="1" id="KW-1133">Transmembrane helix</keyword>
<keyword evidence="1" id="KW-0812">Transmembrane</keyword>
<organism evidence="2 3">
    <name type="scientific">Luteolibacter arcticus</name>
    <dbReference type="NCBI Taxonomy" id="1581411"/>
    <lineage>
        <taxon>Bacteria</taxon>
        <taxon>Pseudomonadati</taxon>
        <taxon>Verrucomicrobiota</taxon>
        <taxon>Verrucomicrobiia</taxon>
        <taxon>Verrucomicrobiales</taxon>
        <taxon>Verrucomicrobiaceae</taxon>
        <taxon>Luteolibacter</taxon>
    </lineage>
</organism>
<dbReference type="EMBL" id="JAPDDT010000004">
    <property type="protein sequence ID" value="MCW1923371.1"/>
    <property type="molecule type" value="Genomic_DNA"/>
</dbReference>
<reference evidence="2 3" key="1">
    <citation type="submission" date="2022-10" db="EMBL/GenBank/DDBJ databases">
        <title>Luteolibacter arcticus strain CCTCC AB 2014275, whole genome shotgun sequencing project.</title>
        <authorList>
            <person name="Zhao G."/>
            <person name="Shen L."/>
        </authorList>
    </citation>
    <scope>NUCLEOTIDE SEQUENCE [LARGE SCALE GENOMIC DNA]</scope>
    <source>
        <strain evidence="2 3">CCTCC AB 2014275</strain>
    </source>
</reference>
<evidence type="ECO:0000256" key="1">
    <source>
        <dbReference type="SAM" id="Phobius"/>
    </source>
</evidence>
<evidence type="ECO:0000313" key="2">
    <source>
        <dbReference type="EMBL" id="MCW1923371.1"/>
    </source>
</evidence>